<dbReference type="RefSeq" id="WP_138343847.1">
    <property type="nucleotide sequence ID" value="NZ_AP022660.1"/>
</dbReference>
<keyword evidence="1" id="KW-0812">Transmembrane</keyword>
<protein>
    <submittedName>
        <fullName evidence="2">Uncharacterized protein</fullName>
    </submittedName>
</protein>
<accession>A0A679HFS5</accession>
<keyword evidence="1" id="KW-1133">Transmembrane helix</keyword>
<proteinExistence type="predicted"/>
<keyword evidence="1" id="KW-0472">Membrane</keyword>
<name>A0A679HFS5_BACT4</name>
<organism evidence="2 3">
    <name type="scientific">Bacteroides thetaiotaomicron</name>
    <dbReference type="NCBI Taxonomy" id="818"/>
    <lineage>
        <taxon>Bacteria</taxon>
        <taxon>Pseudomonadati</taxon>
        <taxon>Bacteroidota</taxon>
        <taxon>Bacteroidia</taxon>
        <taxon>Bacteroidales</taxon>
        <taxon>Bacteroidaceae</taxon>
        <taxon>Bacteroides</taxon>
    </lineage>
</organism>
<reference evidence="2 3" key="1">
    <citation type="submission" date="2020-02" db="EMBL/GenBank/DDBJ databases">
        <title>Whole-genome sequencing and comparative analysis of the genomes of Bacteroides thetaiotaomicron and Escherichia coli isolated from a healthy resident in Vietnam.</title>
        <authorList>
            <person name="Mohsin M."/>
            <person name="Tanaka K."/>
            <person name="Kawahara R."/>
            <person name="Kondo S."/>
            <person name="Noguchi H."/>
            <person name="Motooka D."/>
            <person name="Nakamura S."/>
            <person name="Khong D.T."/>
            <person name="Nguyen T.N."/>
            <person name="Tran H.T."/>
            <person name="Yamamoto Y."/>
        </authorList>
    </citation>
    <scope>NUCLEOTIDE SEQUENCE [LARGE SCALE GENOMIC DNA]</scope>
    <source>
        <strain evidence="2 3">F9-2</strain>
    </source>
</reference>
<dbReference type="Proteomes" id="UP000500882">
    <property type="component" value="Chromosome"/>
</dbReference>
<sequence length="63" mass="7163">MKTLKIVHNIFTVAALLVAMYIGGGIEATRSDIAWSYIIFFIVVVLLAIRFIYEDKKQNKDSL</sequence>
<gene>
    <name evidence="2" type="ORF">BatF92_17780</name>
</gene>
<dbReference type="EMBL" id="AP022660">
    <property type="protein sequence ID" value="BCA49836.1"/>
    <property type="molecule type" value="Genomic_DNA"/>
</dbReference>
<feature type="transmembrane region" description="Helical" evidence="1">
    <location>
        <begin position="7"/>
        <end position="28"/>
    </location>
</feature>
<evidence type="ECO:0000313" key="2">
    <source>
        <dbReference type="EMBL" id="BCA49836.1"/>
    </source>
</evidence>
<evidence type="ECO:0000256" key="1">
    <source>
        <dbReference type="SAM" id="Phobius"/>
    </source>
</evidence>
<dbReference type="AlphaFoldDB" id="A0A679HFS5"/>
<evidence type="ECO:0000313" key="3">
    <source>
        <dbReference type="Proteomes" id="UP000500882"/>
    </source>
</evidence>
<feature type="transmembrane region" description="Helical" evidence="1">
    <location>
        <begin position="34"/>
        <end position="53"/>
    </location>
</feature>